<organism evidence="2 3">
    <name type="scientific">Adineta ricciae</name>
    <name type="common">Rotifer</name>
    <dbReference type="NCBI Taxonomy" id="249248"/>
    <lineage>
        <taxon>Eukaryota</taxon>
        <taxon>Metazoa</taxon>
        <taxon>Spiralia</taxon>
        <taxon>Gnathifera</taxon>
        <taxon>Rotifera</taxon>
        <taxon>Eurotatoria</taxon>
        <taxon>Bdelloidea</taxon>
        <taxon>Adinetida</taxon>
        <taxon>Adinetidae</taxon>
        <taxon>Adineta</taxon>
    </lineage>
</organism>
<keyword evidence="1" id="KW-0812">Transmembrane</keyword>
<evidence type="ECO:0000313" key="2">
    <source>
        <dbReference type="EMBL" id="CAF1317503.1"/>
    </source>
</evidence>
<keyword evidence="3" id="KW-1185">Reference proteome</keyword>
<feature type="transmembrane region" description="Helical" evidence="1">
    <location>
        <begin position="35"/>
        <end position="65"/>
    </location>
</feature>
<evidence type="ECO:0000313" key="3">
    <source>
        <dbReference type="Proteomes" id="UP000663828"/>
    </source>
</evidence>
<comment type="caution">
    <text evidence="2">The sequence shown here is derived from an EMBL/GenBank/DDBJ whole genome shotgun (WGS) entry which is preliminary data.</text>
</comment>
<dbReference type="AlphaFoldDB" id="A0A815EPC8"/>
<reference evidence="2" key="1">
    <citation type="submission" date="2021-02" db="EMBL/GenBank/DDBJ databases">
        <authorList>
            <person name="Nowell W R."/>
        </authorList>
    </citation>
    <scope>NUCLEOTIDE SEQUENCE</scope>
</reference>
<name>A0A815EPC8_ADIRI</name>
<dbReference type="Proteomes" id="UP000663828">
    <property type="component" value="Unassembled WGS sequence"/>
</dbReference>
<proteinExistence type="predicted"/>
<protein>
    <submittedName>
        <fullName evidence="2">Uncharacterized protein</fullName>
    </submittedName>
</protein>
<sequence length="152" mass="16895">MSSLFNPNYFDAILNLIQGRSGTISTLWGMFWQAFYALAGCVIGAVLLGNYGALIGTVIGAWLGFKAVNPYHSLASQLRDLDDGRKQNLADDIRRTVGSSSIDNLLRYATNTGGRQLIFDIIQRYLNNGQSNNNYPNDRYNPNPGFFSRLFS</sequence>
<dbReference type="EMBL" id="CAJNOR010002606">
    <property type="protein sequence ID" value="CAF1317503.1"/>
    <property type="molecule type" value="Genomic_DNA"/>
</dbReference>
<keyword evidence="1" id="KW-0472">Membrane</keyword>
<accession>A0A815EPC8</accession>
<keyword evidence="1" id="KW-1133">Transmembrane helix</keyword>
<evidence type="ECO:0000256" key="1">
    <source>
        <dbReference type="SAM" id="Phobius"/>
    </source>
</evidence>
<gene>
    <name evidence="2" type="ORF">XAT740_LOCUS29725</name>
</gene>